<accession>S3CD77</accession>
<dbReference type="EMBL" id="KE148146">
    <property type="protein sequence ID" value="EPE09971.1"/>
    <property type="molecule type" value="Genomic_DNA"/>
</dbReference>
<gene>
    <name evidence="2" type="ORF">F503_05066</name>
</gene>
<evidence type="ECO:0000313" key="3">
    <source>
        <dbReference type="Proteomes" id="UP000016923"/>
    </source>
</evidence>
<evidence type="ECO:0000256" key="1">
    <source>
        <dbReference type="SAM" id="MobiDB-lite"/>
    </source>
</evidence>
<name>S3CD77_OPHP1</name>
<feature type="region of interest" description="Disordered" evidence="1">
    <location>
        <begin position="47"/>
        <end position="74"/>
    </location>
</feature>
<feature type="compositionally biased region" description="Basic and acidic residues" evidence="1">
    <location>
        <begin position="51"/>
        <end position="65"/>
    </location>
</feature>
<keyword evidence="3" id="KW-1185">Reference proteome</keyword>
<dbReference type="AlphaFoldDB" id="S3CD77"/>
<sequence length="194" mass="22112">MNSSTKYMSTERATAALIMKNARGKFFRYNEDSESWVLDTRMIRSSLDDENGSKDGRYNEFHDWPLSDDDETPMTNPRRIIPPLGQRQMSRTSACLTWYNRQGPPLGHKGRGVGVLAKYCDNVKNNEHGVMGEQMPHGREEVVDKYVTDITMRPPPKFYLGAAAGSSFWRGNHLVAGWKSNSPRLYRKPLPLLS</sequence>
<proteinExistence type="predicted"/>
<reference evidence="2 3" key="1">
    <citation type="journal article" date="2013" name="BMC Genomics">
        <title>The genome and transcriptome of the pine saprophyte Ophiostoma piceae, and a comparison with the bark beetle-associated pine pathogen Grosmannia clavigera.</title>
        <authorList>
            <person name="Haridas S."/>
            <person name="Wang Y."/>
            <person name="Lim L."/>
            <person name="Massoumi Alamouti S."/>
            <person name="Jackman S."/>
            <person name="Docking R."/>
            <person name="Robertson G."/>
            <person name="Birol I."/>
            <person name="Bohlmann J."/>
            <person name="Breuil C."/>
        </authorList>
    </citation>
    <scope>NUCLEOTIDE SEQUENCE [LARGE SCALE GENOMIC DNA]</scope>
    <source>
        <strain evidence="2 3">UAMH 11346</strain>
    </source>
</reference>
<evidence type="ECO:0000313" key="2">
    <source>
        <dbReference type="EMBL" id="EPE09971.1"/>
    </source>
</evidence>
<dbReference type="VEuPathDB" id="FungiDB:F503_05066"/>
<dbReference type="HOGENOM" id="CLU_1402842_0_0_1"/>
<protein>
    <submittedName>
        <fullName evidence="2">Uncharacterized protein</fullName>
    </submittedName>
</protein>
<dbReference type="Proteomes" id="UP000016923">
    <property type="component" value="Unassembled WGS sequence"/>
</dbReference>
<organism evidence="2 3">
    <name type="scientific">Ophiostoma piceae (strain UAMH 11346)</name>
    <name type="common">Sap stain fungus</name>
    <dbReference type="NCBI Taxonomy" id="1262450"/>
    <lineage>
        <taxon>Eukaryota</taxon>
        <taxon>Fungi</taxon>
        <taxon>Dikarya</taxon>
        <taxon>Ascomycota</taxon>
        <taxon>Pezizomycotina</taxon>
        <taxon>Sordariomycetes</taxon>
        <taxon>Sordariomycetidae</taxon>
        <taxon>Ophiostomatales</taxon>
        <taxon>Ophiostomataceae</taxon>
        <taxon>Ophiostoma</taxon>
    </lineage>
</organism>